<keyword evidence="2" id="KW-0963">Cytoplasm</keyword>
<dbReference type="GO" id="GO:0061061">
    <property type="term" value="P:muscle structure development"/>
    <property type="evidence" value="ECO:0007669"/>
    <property type="project" value="TreeGrafter"/>
</dbReference>
<evidence type="ECO:0000256" key="1">
    <source>
        <dbReference type="ARBA" id="ARBA00004496"/>
    </source>
</evidence>
<dbReference type="InterPro" id="IPR001478">
    <property type="entry name" value="PDZ"/>
</dbReference>
<keyword evidence="3" id="KW-0440">LIM domain</keyword>
<evidence type="ECO:0000259" key="5">
    <source>
        <dbReference type="PROSITE" id="PS50106"/>
    </source>
</evidence>
<dbReference type="Gene3D" id="2.30.42.10">
    <property type="match status" value="1"/>
</dbReference>
<feature type="region of interest" description="Disordered" evidence="4">
    <location>
        <begin position="171"/>
        <end position="219"/>
    </location>
</feature>
<feature type="region of interest" description="Disordered" evidence="4">
    <location>
        <begin position="1"/>
        <end position="30"/>
    </location>
</feature>
<dbReference type="Pfam" id="PF00595">
    <property type="entry name" value="PDZ"/>
    <property type="match status" value="1"/>
</dbReference>
<name>A0A6P7SV26_9MOLL</name>
<evidence type="ECO:0000256" key="2">
    <source>
        <dbReference type="ARBA" id="ARBA00022490"/>
    </source>
</evidence>
<dbReference type="KEGG" id="osn:115216709"/>
<dbReference type="InterPro" id="IPR036034">
    <property type="entry name" value="PDZ_sf"/>
</dbReference>
<keyword evidence="3" id="KW-0479">Metal-binding</keyword>
<dbReference type="RefSeq" id="XP_029642102.1">
    <property type="nucleotide sequence ID" value="XM_029786242.2"/>
</dbReference>
<dbReference type="SMART" id="SM00228">
    <property type="entry name" value="PDZ"/>
    <property type="match status" value="1"/>
</dbReference>
<dbReference type="Proteomes" id="UP000515154">
    <property type="component" value="Linkage group LG10"/>
</dbReference>
<sequence length="219" mass="24263">MDGESREAVTVENGENHPGPVPQSQPAPPKIKRGFIRLRRDETCVQWGFRIIGGCDTGIPLQVIKVTPQSLAAKKGLRPGDVILKICSNIVKDINNEGAKMEILRAGNELDLVIERDFSKVPPKPAPKVKARPKSYSSDQDLECFQCMVNPNLQSRSFRILQETLERLPPVELTPPTVTENSSEDRNSGVYVENDTQWASPPVDENSHNQDEIVPETSG</sequence>
<evidence type="ECO:0000313" key="7">
    <source>
        <dbReference type="RefSeq" id="XP_029642102.1"/>
    </source>
</evidence>
<feature type="compositionally biased region" description="Low complexity" evidence="4">
    <location>
        <begin position="171"/>
        <end position="180"/>
    </location>
</feature>
<dbReference type="AlphaFoldDB" id="A0A6P7SV26"/>
<organism evidence="6 7">
    <name type="scientific">Octopus sinensis</name>
    <name type="common">East Asian common octopus</name>
    <dbReference type="NCBI Taxonomy" id="2607531"/>
    <lineage>
        <taxon>Eukaryota</taxon>
        <taxon>Metazoa</taxon>
        <taxon>Spiralia</taxon>
        <taxon>Lophotrochozoa</taxon>
        <taxon>Mollusca</taxon>
        <taxon>Cephalopoda</taxon>
        <taxon>Coleoidea</taxon>
        <taxon>Octopodiformes</taxon>
        <taxon>Octopoda</taxon>
        <taxon>Incirrata</taxon>
        <taxon>Octopodidae</taxon>
        <taxon>Octopus</taxon>
    </lineage>
</organism>
<dbReference type="GO" id="GO:0005912">
    <property type="term" value="C:adherens junction"/>
    <property type="evidence" value="ECO:0007669"/>
    <property type="project" value="TreeGrafter"/>
</dbReference>
<dbReference type="GO" id="GO:0031941">
    <property type="term" value="C:filamentous actin"/>
    <property type="evidence" value="ECO:0007669"/>
    <property type="project" value="TreeGrafter"/>
</dbReference>
<feature type="compositionally biased region" description="Pro residues" evidence="4">
    <location>
        <begin position="19"/>
        <end position="29"/>
    </location>
</feature>
<protein>
    <submittedName>
        <fullName evidence="7">PDZ and LIM domain protein 1-like</fullName>
    </submittedName>
</protein>
<reference evidence="7" key="1">
    <citation type="submission" date="2025-08" db="UniProtKB">
        <authorList>
            <consortium name="RefSeq"/>
        </authorList>
    </citation>
    <scope>IDENTIFICATION</scope>
</reference>
<evidence type="ECO:0000256" key="3">
    <source>
        <dbReference type="ARBA" id="ARBA00023038"/>
    </source>
</evidence>
<evidence type="ECO:0000256" key="4">
    <source>
        <dbReference type="SAM" id="MobiDB-lite"/>
    </source>
</evidence>
<dbReference type="GO" id="GO:0003779">
    <property type="term" value="F:actin binding"/>
    <property type="evidence" value="ECO:0007669"/>
    <property type="project" value="TreeGrafter"/>
</dbReference>
<dbReference type="GO" id="GO:0030036">
    <property type="term" value="P:actin cytoskeleton organization"/>
    <property type="evidence" value="ECO:0007669"/>
    <property type="project" value="TreeGrafter"/>
</dbReference>
<comment type="subcellular location">
    <subcellularLocation>
        <location evidence="1">Cytoplasm</location>
    </subcellularLocation>
</comment>
<dbReference type="GO" id="GO:0030018">
    <property type="term" value="C:Z disc"/>
    <property type="evidence" value="ECO:0007669"/>
    <property type="project" value="TreeGrafter"/>
</dbReference>
<proteinExistence type="predicted"/>
<dbReference type="PANTHER" id="PTHR24214">
    <property type="entry name" value="PDZ AND LIM DOMAIN PROTEIN ZASP"/>
    <property type="match status" value="1"/>
</dbReference>
<dbReference type="GO" id="GO:0001725">
    <property type="term" value="C:stress fiber"/>
    <property type="evidence" value="ECO:0007669"/>
    <property type="project" value="TreeGrafter"/>
</dbReference>
<keyword evidence="6" id="KW-1185">Reference proteome</keyword>
<dbReference type="InterPro" id="IPR050604">
    <property type="entry name" value="PDZ-LIM_domain"/>
</dbReference>
<gene>
    <name evidence="7" type="primary">LOC115216709</name>
</gene>
<accession>A0A6P7SV26</accession>
<keyword evidence="3" id="KW-0862">Zinc</keyword>
<dbReference type="CDD" id="cd23068">
    <property type="entry name" value="PDZ_ZASP52-like"/>
    <property type="match status" value="1"/>
</dbReference>
<dbReference type="SUPFAM" id="SSF50156">
    <property type="entry name" value="PDZ domain-like"/>
    <property type="match status" value="1"/>
</dbReference>
<dbReference type="PANTHER" id="PTHR24214:SF38">
    <property type="entry name" value="PDZ AND LIM DOMAIN PROTEIN ZASP-RELATED"/>
    <property type="match status" value="1"/>
</dbReference>
<dbReference type="GO" id="GO:0051371">
    <property type="term" value="F:muscle alpha-actinin binding"/>
    <property type="evidence" value="ECO:0007669"/>
    <property type="project" value="TreeGrafter"/>
</dbReference>
<dbReference type="PROSITE" id="PS50106">
    <property type="entry name" value="PDZ"/>
    <property type="match status" value="1"/>
</dbReference>
<evidence type="ECO:0000313" key="6">
    <source>
        <dbReference type="Proteomes" id="UP000515154"/>
    </source>
</evidence>
<feature type="domain" description="PDZ" evidence="5">
    <location>
        <begin position="35"/>
        <end position="118"/>
    </location>
</feature>